<evidence type="ECO:0000313" key="3">
    <source>
        <dbReference type="Proteomes" id="UP000550707"/>
    </source>
</evidence>
<dbReference type="Proteomes" id="UP000550707">
    <property type="component" value="Unassembled WGS sequence"/>
</dbReference>
<feature type="region of interest" description="Disordered" evidence="1">
    <location>
        <begin position="76"/>
        <end position="127"/>
    </location>
</feature>
<dbReference type="EMBL" id="JACASF010000015">
    <property type="protein sequence ID" value="KAF6429645.1"/>
    <property type="molecule type" value="Genomic_DNA"/>
</dbReference>
<dbReference type="AlphaFoldDB" id="A0A7J8E2Z4"/>
<protein>
    <submittedName>
        <fullName evidence="2">Uncharacterized protein</fullName>
    </submittedName>
</protein>
<sequence length="127" mass="14100">METHESLIKSRQTRKFKAKYVHSQWLRTKDHIENPRCVFPPRIGRKRTDLFSSSLPQHSFCSAWVRTGCRCDSNSTNQGDSLGSSDDEAGPSSLHCSCDREGPAPRLQSCAGWSSSCSRPDAAARGN</sequence>
<name>A0A7J8E2Z4_MOLMO</name>
<evidence type="ECO:0000256" key="1">
    <source>
        <dbReference type="SAM" id="MobiDB-lite"/>
    </source>
</evidence>
<proteinExistence type="predicted"/>
<gene>
    <name evidence="2" type="ORF">HJG59_009007</name>
</gene>
<evidence type="ECO:0000313" key="2">
    <source>
        <dbReference type="EMBL" id="KAF6429645.1"/>
    </source>
</evidence>
<accession>A0A7J8E2Z4</accession>
<keyword evidence="3" id="KW-1185">Reference proteome</keyword>
<reference evidence="2 3" key="1">
    <citation type="journal article" date="2020" name="Nature">
        <title>Six reference-quality genomes reveal evolution of bat adaptations.</title>
        <authorList>
            <person name="Jebb D."/>
            <person name="Huang Z."/>
            <person name="Pippel M."/>
            <person name="Hughes G.M."/>
            <person name="Lavrichenko K."/>
            <person name="Devanna P."/>
            <person name="Winkler S."/>
            <person name="Jermiin L.S."/>
            <person name="Skirmuntt E.C."/>
            <person name="Katzourakis A."/>
            <person name="Burkitt-Gray L."/>
            <person name="Ray D.A."/>
            <person name="Sullivan K.A.M."/>
            <person name="Roscito J.G."/>
            <person name="Kirilenko B.M."/>
            <person name="Davalos L.M."/>
            <person name="Corthals A.P."/>
            <person name="Power M.L."/>
            <person name="Jones G."/>
            <person name="Ransome R.D."/>
            <person name="Dechmann D.K.N."/>
            <person name="Locatelli A.G."/>
            <person name="Puechmaille S.J."/>
            <person name="Fedrigo O."/>
            <person name="Jarvis E.D."/>
            <person name="Hiller M."/>
            <person name="Vernes S.C."/>
            <person name="Myers E.W."/>
            <person name="Teeling E.C."/>
        </authorList>
    </citation>
    <scope>NUCLEOTIDE SEQUENCE [LARGE SCALE GENOMIC DNA]</scope>
    <source>
        <strain evidence="2">MMolMol1</strain>
        <tissue evidence="2">Muscle</tissue>
    </source>
</reference>
<organism evidence="2 3">
    <name type="scientific">Molossus molossus</name>
    <name type="common">Pallas' mastiff bat</name>
    <name type="synonym">Vespertilio molossus</name>
    <dbReference type="NCBI Taxonomy" id="27622"/>
    <lineage>
        <taxon>Eukaryota</taxon>
        <taxon>Metazoa</taxon>
        <taxon>Chordata</taxon>
        <taxon>Craniata</taxon>
        <taxon>Vertebrata</taxon>
        <taxon>Euteleostomi</taxon>
        <taxon>Mammalia</taxon>
        <taxon>Eutheria</taxon>
        <taxon>Laurasiatheria</taxon>
        <taxon>Chiroptera</taxon>
        <taxon>Yangochiroptera</taxon>
        <taxon>Molossidae</taxon>
        <taxon>Molossus</taxon>
    </lineage>
</organism>
<comment type="caution">
    <text evidence="2">The sequence shown here is derived from an EMBL/GenBank/DDBJ whole genome shotgun (WGS) entry which is preliminary data.</text>
</comment>
<dbReference type="InParanoid" id="A0A7J8E2Z4"/>